<protein>
    <submittedName>
        <fullName evidence="1">Uncharacterized protein</fullName>
    </submittedName>
</protein>
<gene>
    <name evidence="1" type="ORF">ACFPCV_21320</name>
</gene>
<dbReference type="Proteomes" id="UP001595859">
    <property type="component" value="Unassembled WGS sequence"/>
</dbReference>
<keyword evidence="2" id="KW-1185">Reference proteome</keyword>
<sequence length="70" mass="7503">MISVHHTSATDALGDLSGFRYEFYRCLTTRADALFELTDAALCTDGPVTSLAELSLAAEHRRGLAPCTTA</sequence>
<proteinExistence type="predicted"/>
<comment type="caution">
    <text evidence="1">The sequence shown here is derived from an EMBL/GenBank/DDBJ whole genome shotgun (WGS) entry which is preliminary data.</text>
</comment>
<evidence type="ECO:0000313" key="2">
    <source>
        <dbReference type="Proteomes" id="UP001595859"/>
    </source>
</evidence>
<reference evidence="2" key="1">
    <citation type="journal article" date="2019" name="Int. J. Syst. Evol. Microbiol.">
        <title>The Global Catalogue of Microorganisms (GCM) 10K type strain sequencing project: providing services to taxonomists for standard genome sequencing and annotation.</title>
        <authorList>
            <consortium name="The Broad Institute Genomics Platform"/>
            <consortium name="The Broad Institute Genome Sequencing Center for Infectious Disease"/>
            <person name="Wu L."/>
            <person name="Ma J."/>
        </authorList>
    </citation>
    <scope>NUCLEOTIDE SEQUENCE [LARGE SCALE GENOMIC DNA]</scope>
    <source>
        <strain evidence="2">ZS-22-S1</strain>
    </source>
</reference>
<organism evidence="1 2">
    <name type="scientific">Actinophytocola glycyrrhizae</name>
    <dbReference type="NCBI Taxonomy" id="2044873"/>
    <lineage>
        <taxon>Bacteria</taxon>
        <taxon>Bacillati</taxon>
        <taxon>Actinomycetota</taxon>
        <taxon>Actinomycetes</taxon>
        <taxon>Pseudonocardiales</taxon>
        <taxon>Pseudonocardiaceae</taxon>
    </lineage>
</organism>
<dbReference type="EMBL" id="JBHSIS010000009">
    <property type="protein sequence ID" value="MFC4856054.1"/>
    <property type="molecule type" value="Genomic_DNA"/>
</dbReference>
<name>A0ABV9S5G3_9PSEU</name>
<evidence type="ECO:0000313" key="1">
    <source>
        <dbReference type="EMBL" id="MFC4856054.1"/>
    </source>
</evidence>
<accession>A0ABV9S5G3</accession>
<dbReference type="RefSeq" id="WP_378058018.1">
    <property type="nucleotide sequence ID" value="NZ_JBHSIS010000009.1"/>
</dbReference>